<dbReference type="Proteomes" id="UP001057402">
    <property type="component" value="Chromosome 3"/>
</dbReference>
<reference evidence="2" key="1">
    <citation type="journal article" date="2023" name="Front. Plant Sci.">
        <title>Chromosomal-level genome assembly of Melastoma candidum provides insights into trichome evolution.</title>
        <authorList>
            <person name="Zhong Y."/>
            <person name="Wu W."/>
            <person name="Sun C."/>
            <person name="Zou P."/>
            <person name="Liu Y."/>
            <person name="Dai S."/>
            <person name="Zhou R."/>
        </authorList>
    </citation>
    <scope>NUCLEOTIDE SEQUENCE [LARGE SCALE GENOMIC DNA]</scope>
</reference>
<comment type="caution">
    <text evidence="1">The sequence shown here is derived from an EMBL/GenBank/DDBJ whole genome shotgun (WGS) entry which is preliminary data.</text>
</comment>
<name>A0ACB9RWW2_9MYRT</name>
<gene>
    <name evidence="1" type="ORF">MLD38_009237</name>
</gene>
<dbReference type="EMBL" id="CM042882">
    <property type="protein sequence ID" value="KAI4383395.1"/>
    <property type="molecule type" value="Genomic_DNA"/>
</dbReference>
<keyword evidence="2" id="KW-1185">Reference proteome</keyword>
<protein>
    <submittedName>
        <fullName evidence="1">Uncharacterized protein</fullName>
    </submittedName>
</protein>
<organism evidence="1 2">
    <name type="scientific">Melastoma candidum</name>
    <dbReference type="NCBI Taxonomy" id="119954"/>
    <lineage>
        <taxon>Eukaryota</taxon>
        <taxon>Viridiplantae</taxon>
        <taxon>Streptophyta</taxon>
        <taxon>Embryophyta</taxon>
        <taxon>Tracheophyta</taxon>
        <taxon>Spermatophyta</taxon>
        <taxon>Magnoliopsida</taxon>
        <taxon>eudicotyledons</taxon>
        <taxon>Gunneridae</taxon>
        <taxon>Pentapetalae</taxon>
        <taxon>rosids</taxon>
        <taxon>malvids</taxon>
        <taxon>Myrtales</taxon>
        <taxon>Melastomataceae</taxon>
        <taxon>Melastomatoideae</taxon>
        <taxon>Melastomateae</taxon>
        <taxon>Melastoma</taxon>
    </lineage>
</organism>
<evidence type="ECO:0000313" key="1">
    <source>
        <dbReference type="EMBL" id="KAI4383395.1"/>
    </source>
</evidence>
<accession>A0ACB9RWW2</accession>
<proteinExistence type="predicted"/>
<sequence length="356" mass="39562">MELSLNLGFPGFSSPDRYSIDRTKGAMGGSIAEGGVGDGRGGYLRRLEDEMRKIEPFRRELPLCMILLENTVMRLRMRTRCEEVGVEEETMETVTPSIEELFPLKRKPKEEESGEVSRNGKKRVSCDGDSGLFKSDLNHGDSDDKPARLDCSSNSAGENCSGFLHLQKKSESSQKSSGNRDTGCSLSLMRVLGNPAVANAKSSGGSSLVFGSSFVADQMKLQRKTHQQQPHQIVQSQLNQGMLKKQRRSWSPELHRRFLEALQKLGGAQVATPKQIREMMKVQGLTNDEVKSHLQKYRLNIRRVPSPSVALNSSKAISGNWNTREGAGEEEEEECRENSDGHSWVTGHEEKQLVAP</sequence>
<evidence type="ECO:0000313" key="2">
    <source>
        <dbReference type="Proteomes" id="UP001057402"/>
    </source>
</evidence>